<protein>
    <recommendedName>
        <fullName evidence="5">MADF domain-containing protein</fullName>
    </recommendedName>
</protein>
<dbReference type="AlphaFoldDB" id="A0A1E1VYW4"/>
<feature type="domain" description="MADF" evidence="2">
    <location>
        <begin position="42"/>
        <end position="136"/>
    </location>
</feature>
<dbReference type="OrthoDB" id="7121166at2759"/>
<dbReference type="PANTHER" id="PTHR12243">
    <property type="entry name" value="MADF DOMAIN TRANSCRIPTION FACTOR"/>
    <property type="match status" value="1"/>
</dbReference>
<gene>
    <name evidence="4" type="ORF">g.2736</name>
</gene>
<name>A0A1E1VYW4_PECGO</name>
<dbReference type="PROSITE" id="PS51029">
    <property type="entry name" value="MADF"/>
    <property type="match status" value="1"/>
</dbReference>
<dbReference type="Pfam" id="PF10545">
    <property type="entry name" value="MADF_DNA_bdg"/>
    <property type="match status" value="1"/>
</dbReference>
<dbReference type="EMBL" id="GDQN01011180">
    <property type="protein sequence ID" value="JAT79874.1"/>
    <property type="molecule type" value="Transcribed_RNA"/>
</dbReference>
<organism evidence="4">
    <name type="scientific">Pectinophora gossypiella</name>
    <name type="common">Cotton pink bollworm</name>
    <name type="synonym">Depressaria gossypiella</name>
    <dbReference type="NCBI Taxonomy" id="13191"/>
    <lineage>
        <taxon>Eukaryota</taxon>
        <taxon>Metazoa</taxon>
        <taxon>Ecdysozoa</taxon>
        <taxon>Arthropoda</taxon>
        <taxon>Hexapoda</taxon>
        <taxon>Insecta</taxon>
        <taxon>Pterygota</taxon>
        <taxon>Neoptera</taxon>
        <taxon>Endopterygota</taxon>
        <taxon>Lepidoptera</taxon>
        <taxon>Glossata</taxon>
        <taxon>Ditrysia</taxon>
        <taxon>Gelechioidea</taxon>
        <taxon>Gelechiidae</taxon>
        <taxon>Apatetrinae</taxon>
        <taxon>Pectinophora</taxon>
    </lineage>
</organism>
<dbReference type="GO" id="GO:0006357">
    <property type="term" value="P:regulation of transcription by RNA polymerase II"/>
    <property type="evidence" value="ECO:0007669"/>
    <property type="project" value="TreeGrafter"/>
</dbReference>
<dbReference type="Pfam" id="PF02944">
    <property type="entry name" value="BESS"/>
    <property type="match status" value="1"/>
</dbReference>
<evidence type="ECO:0000259" key="2">
    <source>
        <dbReference type="PROSITE" id="PS51029"/>
    </source>
</evidence>
<dbReference type="InterPro" id="IPR006578">
    <property type="entry name" value="MADF-dom"/>
</dbReference>
<feature type="domain" description="BESS" evidence="3">
    <location>
        <begin position="201"/>
        <end position="240"/>
    </location>
</feature>
<dbReference type="GO" id="GO:0005634">
    <property type="term" value="C:nucleus"/>
    <property type="evidence" value="ECO:0007669"/>
    <property type="project" value="UniProtKB-SubCell"/>
</dbReference>
<proteinExistence type="predicted"/>
<evidence type="ECO:0008006" key="5">
    <source>
        <dbReference type="Google" id="ProtNLM"/>
    </source>
</evidence>
<dbReference type="InterPro" id="IPR004210">
    <property type="entry name" value="BESS_motif"/>
</dbReference>
<dbReference type="GO" id="GO:0005667">
    <property type="term" value="C:transcription regulator complex"/>
    <property type="evidence" value="ECO:0007669"/>
    <property type="project" value="TreeGrafter"/>
</dbReference>
<keyword evidence="1" id="KW-0539">Nucleus</keyword>
<dbReference type="InterPro" id="IPR039353">
    <property type="entry name" value="TF_Adf1"/>
</dbReference>
<dbReference type="SMART" id="SM00595">
    <property type="entry name" value="MADF"/>
    <property type="match status" value="1"/>
</dbReference>
<sequence length="255" mass="30142">PLRRCTRSVALPLAPRTETAPRSYNEFHSKFPTMAYTLDVELFIGEVKKYPVIWDLNSENHRYKNRKQAAWEEIAKVLIEDFNDMTEEEKIDVYKKLNSKWRNIRDSFVRNAKRKDGKKGGYMYAKHLTFLNNTYKQNSDEEWSDEETRKKANLTKTEVDSWSIEEDNSLESVKRKIDKQDTIEYVDTPVLPDATCSYPIEDEDRSFFDSLLPAVRKFDLDQKLEFRSEVLCLIKTIRNSDKRLRLDASTGEFRL</sequence>
<evidence type="ECO:0000313" key="4">
    <source>
        <dbReference type="EMBL" id="JAT79874.1"/>
    </source>
</evidence>
<dbReference type="GO" id="GO:0003677">
    <property type="term" value="F:DNA binding"/>
    <property type="evidence" value="ECO:0007669"/>
    <property type="project" value="InterPro"/>
</dbReference>
<accession>A0A1E1VYW4</accession>
<feature type="non-terminal residue" evidence="4">
    <location>
        <position position="1"/>
    </location>
</feature>
<dbReference type="PROSITE" id="PS51031">
    <property type="entry name" value="BESS"/>
    <property type="match status" value="1"/>
</dbReference>
<reference evidence="4" key="1">
    <citation type="submission" date="2015-09" db="EMBL/GenBank/DDBJ databases">
        <title>De novo assembly of Pectinophora gossypiella (Pink Bollworm) gut transcriptome.</title>
        <authorList>
            <person name="Tassone E.E."/>
        </authorList>
    </citation>
    <scope>NUCLEOTIDE SEQUENCE</scope>
</reference>
<evidence type="ECO:0000259" key="3">
    <source>
        <dbReference type="PROSITE" id="PS51031"/>
    </source>
</evidence>
<evidence type="ECO:0000256" key="1">
    <source>
        <dbReference type="PROSITE-ProRule" id="PRU00371"/>
    </source>
</evidence>
<comment type="subcellular location">
    <subcellularLocation>
        <location evidence="1">Nucleus</location>
    </subcellularLocation>
</comment>
<dbReference type="PANTHER" id="PTHR12243:SF69">
    <property type="entry name" value="SI:CH73-59F11.3"/>
    <property type="match status" value="1"/>
</dbReference>